<dbReference type="EMBL" id="PHWZ01000316">
    <property type="protein sequence ID" value="TEY46285.1"/>
    <property type="molecule type" value="Genomic_DNA"/>
</dbReference>
<keyword evidence="2" id="KW-1185">Reference proteome</keyword>
<gene>
    <name evidence="1" type="ORF">BOTCAL_0317g00050</name>
</gene>
<comment type="caution">
    <text evidence="1">The sequence shown here is derived from an EMBL/GenBank/DDBJ whole genome shotgun (WGS) entry which is preliminary data.</text>
</comment>
<reference evidence="1 2" key="1">
    <citation type="submission" date="2017-11" db="EMBL/GenBank/DDBJ databases">
        <title>Comparative genomics of Botrytis spp.</title>
        <authorList>
            <person name="Valero-Jimenez C.A."/>
            <person name="Tapia P."/>
            <person name="Veloso J."/>
            <person name="Silva-Moreno E."/>
            <person name="Staats M."/>
            <person name="Valdes J.H."/>
            <person name="Van Kan J.A.L."/>
        </authorList>
    </citation>
    <scope>NUCLEOTIDE SEQUENCE [LARGE SCALE GENOMIC DNA]</scope>
    <source>
        <strain evidence="1 2">MUCL2830</strain>
    </source>
</reference>
<name>A0A4Y8CWI1_9HELO</name>
<accession>A0A4Y8CWI1</accession>
<organism evidence="1 2">
    <name type="scientific">Botryotinia calthae</name>
    <dbReference type="NCBI Taxonomy" id="38488"/>
    <lineage>
        <taxon>Eukaryota</taxon>
        <taxon>Fungi</taxon>
        <taxon>Dikarya</taxon>
        <taxon>Ascomycota</taxon>
        <taxon>Pezizomycotina</taxon>
        <taxon>Leotiomycetes</taxon>
        <taxon>Helotiales</taxon>
        <taxon>Sclerotiniaceae</taxon>
        <taxon>Botryotinia</taxon>
    </lineage>
</organism>
<dbReference type="OrthoDB" id="3791297at2759"/>
<proteinExistence type="predicted"/>
<evidence type="ECO:0000313" key="1">
    <source>
        <dbReference type="EMBL" id="TEY46285.1"/>
    </source>
</evidence>
<dbReference type="Proteomes" id="UP000297299">
    <property type="component" value="Unassembled WGS sequence"/>
</dbReference>
<sequence>MQRRSDDDFEFAGYDCQDTPDWNQPPAQIIRPNSALIFPALLKLPDIVYDSPVPTSSAKPELSCGQKDASETPGNVFWVGIFTNFYGNIRETRLMELDELGIAKANPIPLKAAKLVVSNPTNIFGRTPPPYLNSISGGKVSRTGTQTIQFLG</sequence>
<dbReference type="AlphaFoldDB" id="A0A4Y8CWI1"/>
<evidence type="ECO:0000313" key="2">
    <source>
        <dbReference type="Proteomes" id="UP000297299"/>
    </source>
</evidence>
<protein>
    <submittedName>
        <fullName evidence="1">Uncharacterized protein</fullName>
    </submittedName>
</protein>